<dbReference type="AlphaFoldDB" id="F0SVB4"/>
<dbReference type="HOGENOM" id="CLU_106591_1_0_9"/>
<accession>F0SVB4</accession>
<organism evidence="2 3">
    <name type="scientific">Syntrophobotulus glycolicus (strain DSM 8271 / FlGlyR)</name>
    <dbReference type="NCBI Taxonomy" id="645991"/>
    <lineage>
        <taxon>Bacteria</taxon>
        <taxon>Bacillati</taxon>
        <taxon>Bacillota</taxon>
        <taxon>Clostridia</taxon>
        <taxon>Eubacteriales</taxon>
        <taxon>Desulfitobacteriaceae</taxon>
        <taxon>Syntrophobotulus</taxon>
    </lineage>
</organism>
<dbReference type="Proteomes" id="UP000007488">
    <property type="component" value="Chromosome"/>
</dbReference>
<dbReference type="EMBL" id="CP002547">
    <property type="protein sequence ID" value="ADY55614.1"/>
    <property type="molecule type" value="Genomic_DNA"/>
</dbReference>
<proteinExistence type="predicted"/>
<dbReference type="Pfam" id="PF06445">
    <property type="entry name" value="GyrI-like"/>
    <property type="match status" value="1"/>
</dbReference>
<dbReference type="Gene3D" id="3.20.80.10">
    <property type="entry name" value="Regulatory factor, effector binding domain"/>
    <property type="match status" value="1"/>
</dbReference>
<dbReference type="InterPro" id="IPR011256">
    <property type="entry name" value="Reg_factor_effector_dom_sf"/>
</dbReference>
<dbReference type="KEGG" id="sgy:Sgly_1305"/>
<keyword evidence="3" id="KW-1185">Reference proteome</keyword>
<dbReference type="OrthoDB" id="9801008at2"/>
<dbReference type="PANTHER" id="PTHR36444:SF2">
    <property type="entry name" value="TRANSCRIPTIONAL REGULATOR PROTEIN YOBU-RELATED"/>
    <property type="match status" value="1"/>
</dbReference>
<evidence type="ECO:0000259" key="1">
    <source>
        <dbReference type="SMART" id="SM00871"/>
    </source>
</evidence>
<dbReference type="InterPro" id="IPR053182">
    <property type="entry name" value="YobU-like_regulator"/>
</dbReference>
<protein>
    <submittedName>
        <fullName evidence="2">Transcription activator effector binding protein</fullName>
    </submittedName>
</protein>
<dbReference type="SUPFAM" id="SSF55136">
    <property type="entry name" value="Probable bacterial effector-binding domain"/>
    <property type="match status" value="1"/>
</dbReference>
<gene>
    <name evidence="2" type="ordered locus">Sgly_1305</name>
</gene>
<name>F0SVB4_SYNGF</name>
<dbReference type="eggNOG" id="COG3708">
    <property type="taxonomic scope" value="Bacteria"/>
</dbReference>
<dbReference type="PANTHER" id="PTHR36444">
    <property type="entry name" value="TRANSCRIPTIONAL REGULATOR PROTEIN YOBU-RELATED"/>
    <property type="match status" value="1"/>
</dbReference>
<evidence type="ECO:0000313" key="3">
    <source>
        <dbReference type="Proteomes" id="UP000007488"/>
    </source>
</evidence>
<dbReference type="SMART" id="SM00871">
    <property type="entry name" value="AraC_E_bind"/>
    <property type="match status" value="1"/>
</dbReference>
<dbReference type="InterPro" id="IPR010499">
    <property type="entry name" value="AraC_E-bd"/>
</dbReference>
<reference evidence="3" key="2">
    <citation type="submission" date="2011-02" db="EMBL/GenBank/DDBJ databases">
        <title>The complete genome of Syntrophobotulus glycolicus DSM 8271.</title>
        <authorList>
            <person name="Lucas S."/>
            <person name="Copeland A."/>
            <person name="Lapidus A."/>
            <person name="Bruce D."/>
            <person name="Goodwin L."/>
            <person name="Pitluck S."/>
            <person name="Kyrpides N."/>
            <person name="Mavromatis K."/>
            <person name="Pagani I."/>
            <person name="Ivanova N."/>
            <person name="Mikhailova N."/>
            <person name="Chertkov O."/>
            <person name="Held B."/>
            <person name="Detter J.C."/>
            <person name="Tapia R."/>
            <person name="Han C."/>
            <person name="Land M."/>
            <person name="Hauser L."/>
            <person name="Markowitz V."/>
            <person name="Cheng J.-F."/>
            <person name="Hugenholtz P."/>
            <person name="Woyke T."/>
            <person name="Wu D."/>
            <person name="Spring S."/>
            <person name="Schroeder M."/>
            <person name="Brambilla E."/>
            <person name="Klenk H.-P."/>
            <person name="Eisen J.A."/>
        </authorList>
    </citation>
    <scope>NUCLEOTIDE SEQUENCE [LARGE SCALE GENOMIC DNA]</scope>
    <source>
        <strain evidence="3">DSM 8271 / FlGlyR</strain>
    </source>
</reference>
<reference evidence="2 3" key="1">
    <citation type="journal article" date="2011" name="Stand. Genomic Sci.">
        <title>Complete genome sequence of Syntrophobotulus glycolicus type strain (FlGlyR).</title>
        <authorList>
            <person name="Han C."/>
            <person name="Mwirichia R."/>
            <person name="Chertkov O."/>
            <person name="Held B."/>
            <person name="Lapidus A."/>
            <person name="Nolan M."/>
            <person name="Lucas S."/>
            <person name="Hammon N."/>
            <person name="Deshpande S."/>
            <person name="Cheng J.F."/>
            <person name="Tapia R."/>
            <person name="Goodwin L."/>
            <person name="Pitluck S."/>
            <person name="Huntemann M."/>
            <person name="Liolios K."/>
            <person name="Ivanova N."/>
            <person name="Pagani I."/>
            <person name="Mavromatis K."/>
            <person name="Ovchinikova G."/>
            <person name="Pati A."/>
            <person name="Chen A."/>
            <person name="Palaniappan K."/>
            <person name="Land M."/>
            <person name="Hauser L."/>
            <person name="Brambilla E.M."/>
            <person name="Rohde M."/>
            <person name="Spring S."/>
            <person name="Sikorski J."/>
            <person name="Goker M."/>
            <person name="Woyke T."/>
            <person name="Bristow J."/>
            <person name="Eisen J.A."/>
            <person name="Markowitz V."/>
            <person name="Hugenholtz P."/>
            <person name="Kyrpides N.C."/>
            <person name="Klenk H.P."/>
            <person name="Detter J.C."/>
        </authorList>
    </citation>
    <scope>NUCLEOTIDE SEQUENCE [LARGE SCALE GENOMIC DNA]</scope>
    <source>
        <strain evidence="3">DSM 8271 / FlGlyR</strain>
    </source>
</reference>
<sequence length="146" mass="16251">MNYEIVTLKEKIVVGTGARTGNNDPDCVKIIGGLWQKFMGDGIWESIKNKANAYCIGLYSDYDETSYDVTVGCEVMENGNPELTEKRIVAGQYAVFSVKGDVVKDVADAWEKIWAMPLDRSFSGDFEEYLSNNNGVADIKIYIALK</sequence>
<evidence type="ECO:0000313" key="2">
    <source>
        <dbReference type="EMBL" id="ADY55614.1"/>
    </source>
</evidence>
<dbReference type="RefSeq" id="WP_013624484.1">
    <property type="nucleotide sequence ID" value="NC_015172.1"/>
</dbReference>
<dbReference type="STRING" id="645991.Sgly_1305"/>
<feature type="domain" description="AraC effector-binding" evidence="1">
    <location>
        <begin position="1"/>
        <end position="146"/>
    </location>
</feature>
<dbReference type="InterPro" id="IPR029442">
    <property type="entry name" value="GyrI-like"/>
</dbReference>